<dbReference type="Pfam" id="PF01187">
    <property type="entry name" value="MIF"/>
    <property type="match status" value="1"/>
</dbReference>
<dbReference type="InterPro" id="IPR014347">
    <property type="entry name" value="Tautomerase/MIF_sf"/>
</dbReference>
<keyword evidence="5" id="KW-0413">Isomerase</keyword>
<comment type="catalytic activity">
    <reaction evidence="7">
        <text>L-dopachrome = 5,6-dihydroxyindole-2-carboxylate</text>
        <dbReference type="Rhea" id="RHEA:13041"/>
        <dbReference type="ChEBI" id="CHEBI:16875"/>
        <dbReference type="ChEBI" id="CHEBI:57509"/>
        <dbReference type="EC" id="5.3.3.12"/>
    </reaction>
</comment>
<accession>A0A7D5V0C3</accession>
<evidence type="ECO:0000256" key="7">
    <source>
        <dbReference type="ARBA" id="ARBA00036823"/>
    </source>
</evidence>
<evidence type="ECO:0000313" key="15">
    <source>
        <dbReference type="Proteomes" id="UP000510686"/>
    </source>
</evidence>
<dbReference type="EMBL" id="CP058936">
    <property type="protein sequence ID" value="QLI71510.1"/>
    <property type="molecule type" value="Genomic_DNA"/>
</dbReference>
<protein>
    <recommendedName>
        <fullName evidence="12">L-dopachrome isomerase</fullName>
        <ecNumber evidence="9">5.3.2.1</ecNumber>
        <ecNumber evidence="8">5.3.3.12</ecNumber>
    </recommendedName>
    <alternativeName>
        <fullName evidence="10">L-dopachrome tautomerase</fullName>
    </alternativeName>
    <alternativeName>
        <fullName evidence="11">Phenylpyruvate tautomerase</fullName>
    </alternativeName>
</protein>
<evidence type="ECO:0000256" key="11">
    <source>
        <dbReference type="ARBA" id="ARBA00041912"/>
    </source>
</evidence>
<evidence type="ECO:0000256" key="10">
    <source>
        <dbReference type="ARBA" id="ARBA00041631"/>
    </source>
</evidence>
<name>A0A7D5V0C3_9HYPO</name>
<evidence type="ECO:0000256" key="9">
    <source>
        <dbReference type="ARBA" id="ARBA00039086"/>
    </source>
</evidence>
<comment type="similarity">
    <text evidence="2">Belongs to the MIF family.</text>
</comment>
<reference evidence="14 15" key="1">
    <citation type="submission" date="2020-07" db="EMBL/GenBank/DDBJ databases">
        <title>Telomere length de novo assembly of all 7 chromosomes of the fungus, Metarhizium brunneum, using a novel assembly pipeline.</title>
        <authorList>
            <person name="Saud z."/>
            <person name="Kortsinoglou A."/>
            <person name="Kouvelis V.N."/>
            <person name="Butt T.M."/>
        </authorList>
    </citation>
    <scope>NUCLEOTIDE SEQUENCE [LARGE SCALE GENOMIC DNA]</scope>
    <source>
        <strain evidence="14 15">4556</strain>
    </source>
</reference>
<evidence type="ECO:0000256" key="1">
    <source>
        <dbReference type="ARBA" id="ARBA00004613"/>
    </source>
</evidence>
<evidence type="ECO:0000256" key="12">
    <source>
        <dbReference type="ARBA" id="ARBA00042730"/>
    </source>
</evidence>
<dbReference type="GO" id="GO:0005576">
    <property type="term" value="C:extracellular region"/>
    <property type="evidence" value="ECO:0007669"/>
    <property type="project" value="UniProtKB-SubCell"/>
</dbReference>
<dbReference type="PANTHER" id="PTHR11954:SF6">
    <property type="entry name" value="MACROPHAGE MIGRATION INHIBITORY FACTOR"/>
    <property type="match status" value="1"/>
</dbReference>
<dbReference type="KEGG" id="mbrn:26244847"/>
<dbReference type="SUPFAM" id="SSF55331">
    <property type="entry name" value="Tautomerase/MIF"/>
    <property type="match status" value="1"/>
</dbReference>
<keyword evidence="3" id="KW-0202">Cytokine</keyword>
<dbReference type="AlphaFoldDB" id="A0A7D5V0C3"/>
<dbReference type="OrthoDB" id="255819at2759"/>
<dbReference type="GO" id="GO:0050178">
    <property type="term" value="F:phenylpyruvate tautomerase activity"/>
    <property type="evidence" value="ECO:0007669"/>
    <property type="project" value="UniProtKB-EC"/>
</dbReference>
<dbReference type="GeneID" id="26244847"/>
<evidence type="ECO:0000256" key="8">
    <source>
        <dbReference type="ARBA" id="ARBA00038932"/>
    </source>
</evidence>
<comment type="catalytic activity">
    <reaction evidence="6">
        <text>3-phenylpyruvate = enol-phenylpyruvate</text>
        <dbReference type="Rhea" id="RHEA:17097"/>
        <dbReference type="ChEBI" id="CHEBI:16815"/>
        <dbReference type="ChEBI" id="CHEBI:18005"/>
        <dbReference type="EC" id="5.3.2.1"/>
    </reaction>
</comment>
<evidence type="ECO:0000313" key="14">
    <source>
        <dbReference type="EMBL" id="QLI71510.1"/>
    </source>
</evidence>
<feature type="compositionally biased region" description="Basic and acidic residues" evidence="13">
    <location>
        <begin position="96"/>
        <end position="107"/>
    </location>
</feature>
<dbReference type="InterPro" id="IPR001398">
    <property type="entry name" value="Macrophage_inhib_fac"/>
</dbReference>
<evidence type="ECO:0000256" key="2">
    <source>
        <dbReference type="ARBA" id="ARBA00005851"/>
    </source>
</evidence>
<feature type="region of interest" description="Disordered" evidence="13">
    <location>
        <begin position="88"/>
        <end position="137"/>
    </location>
</feature>
<comment type="subcellular location">
    <subcellularLocation>
        <location evidence="1">Secreted</location>
    </subcellularLocation>
</comment>
<organism evidence="14 15">
    <name type="scientific">Metarhizium brunneum</name>
    <dbReference type="NCBI Taxonomy" id="500148"/>
    <lineage>
        <taxon>Eukaryota</taxon>
        <taxon>Fungi</taxon>
        <taxon>Dikarya</taxon>
        <taxon>Ascomycota</taxon>
        <taxon>Pezizomycotina</taxon>
        <taxon>Sordariomycetes</taxon>
        <taxon>Hypocreomycetidae</taxon>
        <taxon>Hypocreales</taxon>
        <taxon>Clavicipitaceae</taxon>
        <taxon>Metarhizium</taxon>
    </lineage>
</organism>
<feature type="compositionally biased region" description="Basic and acidic residues" evidence="13">
    <location>
        <begin position="277"/>
        <end position="287"/>
    </location>
</feature>
<keyword evidence="4" id="KW-0964">Secreted</keyword>
<dbReference type="EC" id="5.3.2.1" evidence="9"/>
<dbReference type="Gene3D" id="3.30.429.10">
    <property type="entry name" value="Macrophage Migration Inhibitory Factor"/>
    <property type="match status" value="1"/>
</dbReference>
<evidence type="ECO:0000256" key="5">
    <source>
        <dbReference type="ARBA" id="ARBA00023235"/>
    </source>
</evidence>
<evidence type="ECO:0000256" key="13">
    <source>
        <dbReference type="SAM" id="MobiDB-lite"/>
    </source>
</evidence>
<evidence type="ECO:0000256" key="6">
    <source>
        <dbReference type="ARBA" id="ARBA00036735"/>
    </source>
</evidence>
<evidence type="ECO:0000256" key="3">
    <source>
        <dbReference type="ARBA" id="ARBA00022514"/>
    </source>
</evidence>
<dbReference type="PANTHER" id="PTHR11954">
    <property type="entry name" value="D-DOPACHROME DECARBOXYLASE"/>
    <property type="match status" value="1"/>
</dbReference>
<evidence type="ECO:0000256" key="4">
    <source>
        <dbReference type="ARBA" id="ARBA00022525"/>
    </source>
</evidence>
<gene>
    <name evidence="14" type="ORF">G6M90_00g087820</name>
</gene>
<dbReference type="RefSeq" id="XP_014542333.1">
    <property type="nucleotide sequence ID" value="XM_014686847.1"/>
</dbReference>
<sequence>MDWRPSSMEQRQVISVDVLPLFLFFFNVLSIEKITSEMADISSPNSRRMPSPAADGLYVPTPMMHEPSRRTPSPKLAYTDRRDCQHIRRSSLEPVLKGEVRTSENRRHNVGHGSGSALPKPNLAKPRAPNSGRPAHSKYTGLRRDFILRSESLLSVEVKTNVVITNEYLFMNELTHHLSIRYSRPTSSIAISLQHGMCLLFGGSFEPAYIMTITALADQVKADTNRRNAALFQSHLQQALRVTPTRGLVLFVPIVEECSANGGAAAMGASVGQGLQGHDDRNGEGRRSKSLILRKPASMTSMASQRQDKTVPPVDAIPPAAVPTASVDMMISPEMKTSKKRKSFMHSLFMRSQKEVEMSQ</sequence>
<keyword evidence="15" id="KW-1185">Reference proteome</keyword>
<dbReference type="Proteomes" id="UP000510686">
    <property type="component" value="Chromosome 5"/>
</dbReference>
<feature type="region of interest" description="Disordered" evidence="13">
    <location>
        <begin position="272"/>
        <end position="316"/>
    </location>
</feature>
<dbReference type="GO" id="GO:0004167">
    <property type="term" value="F:dopachrome isomerase activity"/>
    <property type="evidence" value="ECO:0007669"/>
    <property type="project" value="UniProtKB-EC"/>
</dbReference>
<proteinExistence type="inferred from homology"/>
<dbReference type="EC" id="5.3.3.12" evidence="8"/>